<evidence type="ECO:0000313" key="2">
    <source>
        <dbReference type="Proteomes" id="UP001311232"/>
    </source>
</evidence>
<evidence type="ECO:0000313" key="1">
    <source>
        <dbReference type="EMBL" id="KAK5620053.1"/>
    </source>
</evidence>
<feature type="non-terminal residue" evidence="1">
    <location>
        <position position="81"/>
    </location>
</feature>
<accession>A0AAV9SFZ4</accession>
<protein>
    <submittedName>
        <fullName evidence="1">Uncharacterized protein</fullName>
    </submittedName>
</protein>
<dbReference type="Proteomes" id="UP001311232">
    <property type="component" value="Unassembled WGS sequence"/>
</dbReference>
<comment type="caution">
    <text evidence="1">The sequence shown here is derived from an EMBL/GenBank/DDBJ whole genome shotgun (WGS) entry which is preliminary data.</text>
</comment>
<sequence length="81" mass="9385">MDINCLYSPKPPQQELTVILDNSPVPQQRLFSPPRLRIIPPHHPLFIKDTLCLQFRFQSSLHILSNKLVKLFSCLLSVILH</sequence>
<name>A0AAV9SFZ4_9TELE</name>
<dbReference type="EMBL" id="JAHHUM010000400">
    <property type="protein sequence ID" value="KAK5620053.1"/>
    <property type="molecule type" value="Genomic_DNA"/>
</dbReference>
<organism evidence="1 2">
    <name type="scientific">Crenichthys baileyi</name>
    <name type="common">White River springfish</name>
    <dbReference type="NCBI Taxonomy" id="28760"/>
    <lineage>
        <taxon>Eukaryota</taxon>
        <taxon>Metazoa</taxon>
        <taxon>Chordata</taxon>
        <taxon>Craniata</taxon>
        <taxon>Vertebrata</taxon>
        <taxon>Euteleostomi</taxon>
        <taxon>Actinopterygii</taxon>
        <taxon>Neopterygii</taxon>
        <taxon>Teleostei</taxon>
        <taxon>Neoteleostei</taxon>
        <taxon>Acanthomorphata</taxon>
        <taxon>Ovalentaria</taxon>
        <taxon>Atherinomorphae</taxon>
        <taxon>Cyprinodontiformes</taxon>
        <taxon>Goodeidae</taxon>
        <taxon>Crenichthys</taxon>
    </lineage>
</organism>
<reference evidence="1 2" key="1">
    <citation type="submission" date="2021-06" db="EMBL/GenBank/DDBJ databases">
        <authorList>
            <person name="Palmer J.M."/>
        </authorList>
    </citation>
    <scope>NUCLEOTIDE SEQUENCE [LARGE SCALE GENOMIC DNA]</scope>
    <source>
        <strain evidence="1 2">MEX-2019</strain>
        <tissue evidence="1">Muscle</tissue>
    </source>
</reference>
<gene>
    <name evidence="1" type="ORF">CRENBAI_002673</name>
</gene>
<keyword evidence="2" id="KW-1185">Reference proteome</keyword>
<proteinExistence type="predicted"/>
<dbReference type="AlphaFoldDB" id="A0AAV9SFZ4"/>